<organism evidence="1">
    <name type="scientific">marine sediment metagenome</name>
    <dbReference type="NCBI Taxonomy" id="412755"/>
    <lineage>
        <taxon>unclassified sequences</taxon>
        <taxon>metagenomes</taxon>
        <taxon>ecological metagenomes</taxon>
    </lineage>
</organism>
<accession>A0A0F8XJ15</accession>
<reference evidence="1" key="1">
    <citation type="journal article" date="2015" name="Nature">
        <title>Complex archaea that bridge the gap between prokaryotes and eukaryotes.</title>
        <authorList>
            <person name="Spang A."/>
            <person name="Saw J.H."/>
            <person name="Jorgensen S.L."/>
            <person name="Zaremba-Niedzwiedzka K."/>
            <person name="Martijn J."/>
            <person name="Lind A.E."/>
            <person name="van Eijk R."/>
            <person name="Schleper C."/>
            <person name="Guy L."/>
            <person name="Ettema T.J."/>
        </authorList>
    </citation>
    <scope>NUCLEOTIDE SEQUENCE</scope>
</reference>
<comment type="caution">
    <text evidence="1">The sequence shown here is derived from an EMBL/GenBank/DDBJ whole genome shotgun (WGS) entry which is preliminary data.</text>
</comment>
<proteinExistence type="predicted"/>
<name>A0A0F8XJ15_9ZZZZ</name>
<feature type="non-terminal residue" evidence="1">
    <location>
        <position position="1"/>
    </location>
</feature>
<evidence type="ECO:0000313" key="1">
    <source>
        <dbReference type="EMBL" id="KKK61080.1"/>
    </source>
</evidence>
<sequence length="89" mass="10131">SETCTWSNYERKRKDVRDMTSQKHAKDMRRAGDISVTRQRCPYDGEFLQEDDEGLVICSGCTAAWKDYGWNTLLVVMESSHPEAAKAVA</sequence>
<protein>
    <submittedName>
        <fullName evidence="1">Uncharacterized protein</fullName>
    </submittedName>
</protein>
<dbReference type="AlphaFoldDB" id="A0A0F8XJ15"/>
<dbReference type="EMBL" id="LAZR01062654">
    <property type="protein sequence ID" value="KKK61080.1"/>
    <property type="molecule type" value="Genomic_DNA"/>
</dbReference>
<gene>
    <name evidence="1" type="ORF">LCGC14_3017940</name>
</gene>